<comment type="caution">
    <text evidence="2">The sequence shown here is derived from an EMBL/GenBank/DDBJ whole genome shotgun (WGS) entry which is preliminary data.</text>
</comment>
<proteinExistence type="predicted"/>
<dbReference type="EMBL" id="LIAE01009633">
    <property type="protein sequence ID" value="PAV68980.1"/>
    <property type="molecule type" value="Genomic_DNA"/>
</dbReference>
<organism evidence="2 3">
    <name type="scientific">Diploscapter pachys</name>
    <dbReference type="NCBI Taxonomy" id="2018661"/>
    <lineage>
        <taxon>Eukaryota</taxon>
        <taxon>Metazoa</taxon>
        <taxon>Ecdysozoa</taxon>
        <taxon>Nematoda</taxon>
        <taxon>Chromadorea</taxon>
        <taxon>Rhabditida</taxon>
        <taxon>Rhabditina</taxon>
        <taxon>Rhabditomorpha</taxon>
        <taxon>Rhabditoidea</taxon>
        <taxon>Rhabditidae</taxon>
        <taxon>Diploscapter</taxon>
    </lineage>
</organism>
<evidence type="ECO:0000313" key="2">
    <source>
        <dbReference type="EMBL" id="PAV68980.1"/>
    </source>
</evidence>
<protein>
    <submittedName>
        <fullName evidence="2">Uncharacterized protein</fullName>
    </submittedName>
</protein>
<keyword evidence="3" id="KW-1185">Reference proteome</keyword>
<accession>A0A2A2K510</accession>
<dbReference type="Proteomes" id="UP000218231">
    <property type="component" value="Unassembled WGS sequence"/>
</dbReference>
<gene>
    <name evidence="2" type="ORF">WR25_01194</name>
</gene>
<evidence type="ECO:0000256" key="1">
    <source>
        <dbReference type="SAM" id="MobiDB-lite"/>
    </source>
</evidence>
<dbReference type="AlphaFoldDB" id="A0A2A2K510"/>
<feature type="region of interest" description="Disordered" evidence="1">
    <location>
        <begin position="32"/>
        <end position="54"/>
    </location>
</feature>
<name>A0A2A2K510_9BILA</name>
<sequence>MLTPLGVTPIAMMSAPSSHSAEGATLYAAPLAQSITTRRPSRRRSPSGPNSLMPLSAKGLWLAEIITPMSARIVWVSIATAGVGSGPTMMTSMPALVKPATSADSSI</sequence>
<evidence type="ECO:0000313" key="3">
    <source>
        <dbReference type="Proteomes" id="UP000218231"/>
    </source>
</evidence>
<reference evidence="2 3" key="1">
    <citation type="journal article" date="2017" name="Curr. Biol.">
        <title>Genome architecture and evolution of a unichromosomal asexual nematode.</title>
        <authorList>
            <person name="Fradin H."/>
            <person name="Zegar C."/>
            <person name="Gutwein M."/>
            <person name="Lucas J."/>
            <person name="Kovtun M."/>
            <person name="Corcoran D."/>
            <person name="Baugh L.R."/>
            <person name="Kiontke K."/>
            <person name="Gunsalus K."/>
            <person name="Fitch D.H."/>
            <person name="Piano F."/>
        </authorList>
    </citation>
    <scope>NUCLEOTIDE SEQUENCE [LARGE SCALE GENOMIC DNA]</scope>
    <source>
        <strain evidence="2">PF1309</strain>
    </source>
</reference>